<dbReference type="Proteomes" id="UP000198833">
    <property type="component" value="Unassembled WGS sequence"/>
</dbReference>
<keyword evidence="3" id="KW-0804">Transcription</keyword>
<dbReference type="SMART" id="SM00342">
    <property type="entry name" value="HTH_ARAC"/>
    <property type="match status" value="1"/>
</dbReference>
<dbReference type="InterPro" id="IPR018060">
    <property type="entry name" value="HTH_AraC"/>
</dbReference>
<dbReference type="InterPro" id="IPR020449">
    <property type="entry name" value="Tscrpt_reg_AraC-type_HTH"/>
</dbReference>
<dbReference type="PANTHER" id="PTHR43280">
    <property type="entry name" value="ARAC-FAMILY TRANSCRIPTIONAL REGULATOR"/>
    <property type="match status" value="1"/>
</dbReference>
<dbReference type="PRINTS" id="PR00032">
    <property type="entry name" value="HTHARAC"/>
</dbReference>
<proteinExistence type="predicted"/>
<gene>
    <name evidence="5" type="ORF">SAMN04488558_101181</name>
</gene>
<feature type="domain" description="HTH araC/xylS-type" evidence="4">
    <location>
        <begin position="288"/>
        <end position="386"/>
    </location>
</feature>
<evidence type="ECO:0000313" key="6">
    <source>
        <dbReference type="Proteomes" id="UP000198833"/>
    </source>
</evidence>
<dbReference type="AlphaFoldDB" id="A0A1H8Z8S8"/>
<dbReference type="InterPro" id="IPR009057">
    <property type="entry name" value="Homeodomain-like_sf"/>
</dbReference>
<dbReference type="PANTHER" id="PTHR43280:SF2">
    <property type="entry name" value="HTH-TYPE TRANSCRIPTIONAL REGULATOR EXSA"/>
    <property type="match status" value="1"/>
</dbReference>
<evidence type="ECO:0000256" key="1">
    <source>
        <dbReference type="ARBA" id="ARBA00023015"/>
    </source>
</evidence>
<evidence type="ECO:0000259" key="4">
    <source>
        <dbReference type="PROSITE" id="PS01124"/>
    </source>
</evidence>
<keyword evidence="2" id="KW-0238">DNA-binding</keyword>
<accession>A0A1H8Z8S8</accession>
<name>A0A1H8Z8S8_9LACT</name>
<protein>
    <submittedName>
        <fullName evidence="5">Helix-turn-helix domain-containing protein</fullName>
    </submittedName>
</protein>
<dbReference type="Pfam" id="PF12833">
    <property type="entry name" value="HTH_18"/>
    <property type="match status" value="1"/>
</dbReference>
<sequence length="389" mass="44798">MYLFTNKETQNSLFSVINPQEKGLSWSNKYLLTIKKHSTHILFKFQQPVYVSANMGQALIILTNRPDELVGLKAYILSGSIQVPAGVYFNTIALTPECTIFLQAQDKDMPETYSRLKAISVQDWTPHLQIDNLYSVGSAELLPHHPPLILDHSSFNLIMVVEGGIQLDLLNHHLELDQGQAFLTYPQQKASIHHLTGKQAKILTFTFACQGLDKQLYNQVQRLFVHDNQLLKEIQEIQTSQVEQSSYFKDKLINFIYNFLIRSLRHEKDRQNTALSSMRSNYENDLFKEMVAYLKENIEERNEVADLVKHFDLSRSTVQNLFLSQANCSPKTFINQIRLQRSKELMQHTSQSITEIAEKLGYGSIQYFSRAFRKEFGVSPSTYAKSINH</sequence>
<dbReference type="RefSeq" id="WP_159428804.1">
    <property type="nucleotide sequence ID" value="NZ_FOEN01000001.1"/>
</dbReference>
<dbReference type="PROSITE" id="PS00041">
    <property type="entry name" value="HTH_ARAC_FAMILY_1"/>
    <property type="match status" value="1"/>
</dbReference>
<dbReference type="SUPFAM" id="SSF46689">
    <property type="entry name" value="Homeodomain-like"/>
    <property type="match status" value="1"/>
</dbReference>
<dbReference type="OrthoDB" id="62429at2"/>
<evidence type="ECO:0000256" key="2">
    <source>
        <dbReference type="ARBA" id="ARBA00023125"/>
    </source>
</evidence>
<keyword evidence="1" id="KW-0805">Transcription regulation</keyword>
<dbReference type="Gene3D" id="1.10.10.60">
    <property type="entry name" value="Homeodomain-like"/>
    <property type="match status" value="1"/>
</dbReference>
<dbReference type="GO" id="GO:0003700">
    <property type="term" value="F:DNA-binding transcription factor activity"/>
    <property type="evidence" value="ECO:0007669"/>
    <property type="project" value="InterPro"/>
</dbReference>
<dbReference type="STRING" id="89093.SAMN04488558_101181"/>
<evidence type="ECO:0000313" key="5">
    <source>
        <dbReference type="EMBL" id="SEP60772.1"/>
    </source>
</evidence>
<organism evidence="5 6">
    <name type="scientific">Ignavigranum ruoffiae</name>
    <dbReference type="NCBI Taxonomy" id="89093"/>
    <lineage>
        <taxon>Bacteria</taxon>
        <taxon>Bacillati</taxon>
        <taxon>Bacillota</taxon>
        <taxon>Bacilli</taxon>
        <taxon>Lactobacillales</taxon>
        <taxon>Aerococcaceae</taxon>
        <taxon>Ignavigranum</taxon>
    </lineage>
</organism>
<evidence type="ECO:0000256" key="3">
    <source>
        <dbReference type="ARBA" id="ARBA00023163"/>
    </source>
</evidence>
<dbReference type="EMBL" id="FOEN01000001">
    <property type="protein sequence ID" value="SEP60772.1"/>
    <property type="molecule type" value="Genomic_DNA"/>
</dbReference>
<dbReference type="GO" id="GO:0043565">
    <property type="term" value="F:sequence-specific DNA binding"/>
    <property type="evidence" value="ECO:0007669"/>
    <property type="project" value="InterPro"/>
</dbReference>
<dbReference type="PROSITE" id="PS01124">
    <property type="entry name" value="HTH_ARAC_FAMILY_2"/>
    <property type="match status" value="1"/>
</dbReference>
<dbReference type="InterPro" id="IPR018062">
    <property type="entry name" value="HTH_AraC-typ_CS"/>
</dbReference>
<reference evidence="5 6" key="1">
    <citation type="submission" date="2016-10" db="EMBL/GenBank/DDBJ databases">
        <authorList>
            <person name="de Groot N.N."/>
        </authorList>
    </citation>
    <scope>NUCLEOTIDE SEQUENCE [LARGE SCALE GENOMIC DNA]</scope>
    <source>
        <strain evidence="5 6">DSM 15695</strain>
    </source>
</reference>
<keyword evidence="6" id="KW-1185">Reference proteome</keyword>